<keyword evidence="2 6" id="KW-0227">DNA damage</keyword>
<dbReference type="CDD" id="cd14332">
    <property type="entry name" value="UBA_RuvA_C"/>
    <property type="match status" value="1"/>
</dbReference>
<evidence type="ECO:0000313" key="9">
    <source>
        <dbReference type="Proteomes" id="UP001333102"/>
    </source>
</evidence>
<feature type="region of interest" description="Domain III" evidence="6">
    <location>
        <begin position="165"/>
        <end position="216"/>
    </location>
</feature>
<dbReference type="InterPro" id="IPR012340">
    <property type="entry name" value="NA-bd_OB-fold"/>
</dbReference>
<gene>
    <name evidence="6 8" type="primary">ruvA</name>
    <name evidence="8" type="ORF">VLY81_06485</name>
</gene>
<dbReference type="InterPro" id="IPR036267">
    <property type="entry name" value="RuvA_C_sf"/>
</dbReference>
<organism evidence="8 9">
    <name type="scientific">Geochorda subterranea</name>
    <dbReference type="NCBI Taxonomy" id="3109564"/>
    <lineage>
        <taxon>Bacteria</taxon>
        <taxon>Bacillati</taxon>
        <taxon>Bacillota</taxon>
        <taxon>Limnochordia</taxon>
        <taxon>Limnochordales</taxon>
        <taxon>Geochordaceae</taxon>
        <taxon>Geochorda</taxon>
    </lineage>
</organism>
<dbReference type="Gene3D" id="2.40.50.140">
    <property type="entry name" value="Nucleic acid-binding proteins"/>
    <property type="match status" value="1"/>
</dbReference>
<dbReference type="InterPro" id="IPR010994">
    <property type="entry name" value="RuvA_2-like"/>
</dbReference>
<evidence type="ECO:0000256" key="6">
    <source>
        <dbReference type="HAMAP-Rule" id="MF_00031"/>
    </source>
</evidence>
<dbReference type="InterPro" id="IPR011114">
    <property type="entry name" value="RuvA_C"/>
</dbReference>
<keyword evidence="5 6" id="KW-0234">DNA repair</keyword>
<dbReference type="SUPFAM" id="SSF47781">
    <property type="entry name" value="RuvA domain 2-like"/>
    <property type="match status" value="1"/>
</dbReference>
<comment type="subunit">
    <text evidence="6">Homotetramer. Forms an RuvA(8)-RuvB(12)-Holliday junction (HJ) complex. HJ DNA is sandwiched between 2 RuvA tetramers; dsDNA enters through RuvA and exits via RuvB. An RuvB hexamer assembles on each DNA strand where it exits the tetramer. Each RuvB hexamer is contacted by two RuvA subunits (via domain III) on 2 adjacent RuvB subunits; this complex drives branch migration. In the full resolvosome a probable DNA-RuvA(4)-RuvB(12)-RuvC(2) complex forms which resolves the HJ.</text>
</comment>
<dbReference type="InterPro" id="IPR003583">
    <property type="entry name" value="Hlx-hairpin-Hlx_DNA-bd_motif"/>
</dbReference>
<comment type="domain">
    <text evidence="6">Has three domains with a flexible linker between the domains II and III and assumes an 'L' shape. Domain III is highly mobile and contacts RuvB.</text>
</comment>
<dbReference type="Gene3D" id="1.10.150.20">
    <property type="entry name" value="5' to 3' exonuclease, C-terminal subdomain"/>
    <property type="match status" value="1"/>
</dbReference>
<feature type="domain" description="Helix-hairpin-helix DNA-binding motif class 1" evidence="7">
    <location>
        <begin position="75"/>
        <end position="94"/>
    </location>
</feature>
<dbReference type="NCBIfam" id="TIGR00084">
    <property type="entry name" value="ruvA"/>
    <property type="match status" value="1"/>
</dbReference>
<accession>A0ABZ1BTE0</accession>
<dbReference type="GO" id="GO:0003678">
    <property type="term" value="F:DNA helicase activity"/>
    <property type="evidence" value="ECO:0007669"/>
    <property type="project" value="UniProtKB-EC"/>
</dbReference>
<keyword evidence="3 6" id="KW-0238">DNA-binding</keyword>
<dbReference type="Pfam" id="PF01330">
    <property type="entry name" value="RuvA_N"/>
    <property type="match status" value="1"/>
</dbReference>
<proteinExistence type="inferred from homology"/>
<feature type="domain" description="Helix-hairpin-helix DNA-binding motif class 1" evidence="7">
    <location>
        <begin position="110"/>
        <end position="129"/>
    </location>
</feature>
<evidence type="ECO:0000259" key="7">
    <source>
        <dbReference type="SMART" id="SM00278"/>
    </source>
</evidence>
<evidence type="ECO:0000256" key="1">
    <source>
        <dbReference type="ARBA" id="ARBA00022490"/>
    </source>
</evidence>
<dbReference type="Pfam" id="PF14520">
    <property type="entry name" value="HHH_5"/>
    <property type="match status" value="1"/>
</dbReference>
<protein>
    <recommendedName>
        <fullName evidence="6">Holliday junction branch migration complex subunit RuvA</fullName>
    </recommendedName>
</protein>
<dbReference type="Proteomes" id="UP001333102">
    <property type="component" value="Chromosome"/>
</dbReference>
<sequence length="216" mass="22753">MIRKLRGHIDTLDLTEAIVDVGGVGFRVAIPLSTRQALAQAPRHQPVCLWVHTRVREDAIELFGFASLEELRAFELLLQASGVGPRLALSALSTLEPERLLGALAATDTDALQRVPGIGRRTAERLCVELAEKARDLLGAEGAGEVTAAGGRAARLDGARHPGSRDAVEALVSLGYSRPEALKAVRTAVRRVPADASLETLLKAALAAAAGSGYAE</sequence>
<comment type="function">
    <text evidence="6">The RuvA-RuvB-RuvC complex processes Holliday junction (HJ) DNA during genetic recombination and DNA repair, while the RuvA-RuvB complex plays an important role in the rescue of blocked DNA replication forks via replication fork reversal (RFR). RuvA specifically binds to HJ cruciform DNA, conferring on it an open structure. The RuvB hexamer acts as an ATP-dependent pump, pulling dsDNA into and through the RuvAB complex. HJ branch migration allows RuvC to scan DNA until it finds its consensus sequence, where it cleaves and resolves the cruciform DNA.</text>
</comment>
<evidence type="ECO:0000256" key="4">
    <source>
        <dbReference type="ARBA" id="ARBA00023172"/>
    </source>
</evidence>
<dbReference type="SUPFAM" id="SSF46929">
    <property type="entry name" value="DNA helicase RuvA subunit, C-terminal domain"/>
    <property type="match status" value="1"/>
</dbReference>
<evidence type="ECO:0000256" key="5">
    <source>
        <dbReference type="ARBA" id="ARBA00023204"/>
    </source>
</evidence>
<dbReference type="Pfam" id="PF07499">
    <property type="entry name" value="RuvA_C"/>
    <property type="match status" value="1"/>
</dbReference>
<reference evidence="9" key="1">
    <citation type="submission" date="2023-12" db="EMBL/GenBank/DDBJ databases">
        <title>Novel isolates from deep terrestrial aquifers shed light on the physiology and ecology of the class Limnochordia.</title>
        <authorList>
            <person name="Karnachuk O.V."/>
            <person name="Lukina A.P."/>
            <person name="Avakyan M.R."/>
            <person name="Kadnikov V."/>
            <person name="Begmatov S."/>
            <person name="Beletsky A.V."/>
            <person name="Mardanov A.V."/>
            <person name="Ravin N.V."/>
        </authorList>
    </citation>
    <scope>NUCLEOTIDE SEQUENCE [LARGE SCALE GENOMIC DNA]</scope>
    <source>
        <strain evidence="9">LN</strain>
    </source>
</reference>
<evidence type="ECO:0000256" key="3">
    <source>
        <dbReference type="ARBA" id="ARBA00023125"/>
    </source>
</evidence>
<dbReference type="SUPFAM" id="SSF50249">
    <property type="entry name" value="Nucleic acid-binding proteins"/>
    <property type="match status" value="1"/>
</dbReference>
<dbReference type="InterPro" id="IPR000085">
    <property type="entry name" value="RuvA"/>
</dbReference>
<evidence type="ECO:0000313" key="8">
    <source>
        <dbReference type="EMBL" id="WRP15796.1"/>
    </source>
</evidence>
<dbReference type="HAMAP" id="MF_00031">
    <property type="entry name" value="DNA_HJ_migration_RuvA"/>
    <property type="match status" value="1"/>
</dbReference>
<dbReference type="GO" id="GO:0016787">
    <property type="term" value="F:hydrolase activity"/>
    <property type="evidence" value="ECO:0007669"/>
    <property type="project" value="UniProtKB-KW"/>
</dbReference>
<comment type="subcellular location">
    <subcellularLocation>
        <location evidence="6">Cytoplasm</location>
    </subcellularLocation>
</comment>
<dbReference type="RefSeq" id="WP_324670204.1">
    <property type="nucleotide sequence ID" value="NZ_CP141614.1"/>
</dbReference>
<keyword evidence="8" id="KW-0378">Hydrolase</keyword>
<dbReference type="EMBL" id="CP141614">
    <property type="protein sequence ID" value="WRP15796.1"/>
    <property type="molecule type" value="Genomic_DNA"/>
</dbReference>
<keyword evidence="9" id="KW-1185">Reference proteome</keyword>
<dbReference type="Gene3D" id="1.10.8.10">
    <property type="entry name" value="DNA helicase RuvA subunit, C-terminal domain"/>
    <property type="match status" value="1"/>
</dbReference>
<dbReference type="InterPro" id="IPR013849">
    <property type="entry name" value="DNA_helicase_Holl-junc_RuvA_I"/>
</dbReference>
<keyword evidence="1 6" id="KW-0963">Cytoplasm</keyword>
<evidence type="ECO:0000256" key="2">
    <source>
        <dbReference type="ARBA" id="ARBA00022763"/>
    </source>
</evidence>
<comment type="similarity">
    <text evidence="6">Belongs to the RuvA family.</text>
</comment>
<dbReference type="SMART" id="SM00278">
    <property type="entry name" value="HhH1"/>
    <property type="match status" value="2"/>
</dbReference>
<name>A0ABZ1BTE0_9FIRM</name>
<keyword evidence="4 6" id="KW-0233">DNA recombination</keyword>
<comment type="caution">
    <text evidence="6">Lacks conserved residue(s) required for the propagation of feature annotation.</text>
</comment>